<keyword evidence="1" id="KW-0812">Transmembrane</keyword>
<keyword evidence="5" id="KW-1185">Reference proteome</keyword>
<keyword evidence="1" id="KW-0472">Membrane</keyword>
<name>A0ABV2TYI5_9FLAO</name>
<dbReference type="PANTHER" id="PTHR30273:SF2">
    <property type="entry name" value="PROTEIN FECR"/>
    <property type="match status" value="1"/>
</dbReference>
<proteinExistence type="predicted"/>
<evidence type="ECO:0000313" key="4">
    <source>
        <dbReference type="EMBL" id="MET7030312.1"/>
    </source>
</evidence>
<evidence type="ECO:0000259" key="3">
    <source>
        <dbReference type="Pfam" id="PF16344"/>
    </source>
</evidence>
<comment type="caution">
    <text evidence="4">The sequence shown here is derived from an EMBL/GenBank/DDBJ whole genome shotgun (WGS) entry which is preliminary data.</text>
</comment>
<reference evidence="4 5" key="1">
    <citation type="submission" date="2024-07" db="EMBL/GenBank/DDBJ databases">
        <title>The genome sequence of type strain Sediminicola luteus GDMCC 1.2596T.</title>
        <authorList>
            <person name="Liu Y."/>
        </authorList>
    </citation>
    <scope>NUCLEOTIDE SEQUENCE [LARGE SCALE GENOMIC DNA]</scope>
    <source>
        <strain evidence="4 5">GDMCC 1.2596</strain>
    </source>
</reference>
<evidence type="ECO:0000259" key="2">
    <source>
        <dbReference type="Pfam" id="PF04773"/>
    </source>
</evidence>
<dbReference type="Gene3D" id="3.55.50.30">
    <property type="match status" value="1"/>
</dbReference>
<dbReference type="PANTHER" id="PTHR30273">
    <property type="entry name" value="PERIPLASMIC SIGNAL SENSOR AND SIGMA FACTOR ACTIVATOR FECR-RELATED"/>
    <property type="match status" value="1"/>
</dbReference>
<accession>A0ABV2TYI5</accession>
<gene>
    <name evidence="4" type="ORF">ABXZ32_12960</name>
</gene>
<dbReference type="InterPro" id="IPR012373">
    <property type="entry name" value="Ferrdict_sens_TM"/>
</dbReference>
<evidence type="ECO:0000256" key="1">
    <source>
        <dbReference type="SAM" id="Phobius"/>
    </source>
</evidence>
<dbReference type="EMBL" id="JBEWYP010000008">
    <property type="protein sequence ID" value="MET7030312.1"/>
    <property type="molecule type" value="Genomic_DNA"/>
</dbReference>
<dbReference type="RefSeq" id="WP_354619105.1">
    <property type="nucleotide sequence ID" value="NZ_JBEWYP010000008.1"/>
</dbReference>
<dbReference type="InterPro" id="IPR032508">
    <property type="entry name" value="FecR_C"/>
</dbReference>
<feature type="domain" description="Protein FecR C-terminal" evidence="3">
    <location>
        <begin position="308"/>
        <end position="376"/>
    </location>
</feature>
<sequence>MEFSLILKKINNTLSAEKELIFNDWYSQSETHRQYFKGVLEQFENNRITVDNKKGWERIDQEIRKKNSTKSYWKYAVAAAIVIAVFSLPFTFKNTPSDLPPTTTLEQQATIEIGSDKATLTLEDGSSVVLQKGEHYEAGHIKSNGEQLLYDSTKTTPNVDIAYNILTIPRGGQFFISLSDGTNVWLNSDSKLRYPVAFAENQTRMVELVYGEAYFEVSPSTKHNGSHFTVTTLNQEIDVIGTEFNIKAYKEDPIISTTLVEGKVVVKSSQTFKKLIPGQQSKLDSKTNSIEISKVDVSNEVSWKNGFFSFKNKQLEEIILVLSRWYDVDFKVQNTEAVKIPFNGVFNKKQEIENILKIIENTNEVKFEIKGKTILVE</sequence>
<dbReference type="Pfam" id="PF04773">
    <property type="entry name" value="FecR"/>
    <property type="match status" value="1"/>
</dbReference>
<feature type="domain" description="FecR protein" evidence="2">
    <location>
        <begin position="170"/>
        <end position="264"/>
    </location>
</feature>
<organism evidence="4 5">
    <name type="scientific">Sediminicola luteus</name>
    <dbReference type="NCBI Taxonomy" id="319238"/>
    <lineage>
        <taxon>Bacteria</taxon>
        <taxon>Pseudomonadati</taxon>
        <taxon>Bacteroidota</taxon>
        <taxon>Flavobacteriia</taxon>
        <taxon>Flavobacteriales</taxon>
        <taxon>Flavobacteriaceae</taxon>
        <taxon>Sediminicola</taxon>
    </lineage>
</organism>
<dbReference type="Gene3D" id="2.60.120.1440">
    <property type="match status" value="1"/>
</dbReference>
<dbReference type="InterPro" id="IPR006860">
    <property type="entry name" value="FecR"/>
</dbReference>
<feature type="transmembrane region" description="Helical" evidence="1">
    <location>
        <begin position="72"/>
        <end position="92"/>
    </location>
</feature>
<dbReference type="PIRSF" id="PIRSF018266">
    <property type="entry name" value="FecR"/>
    <property type="match status" value="1"/>
</dbReference>
<dbReference type="Pfam" id="PF16344">
    <property type="entry name" value="FecR_C"/>
    <property type="match status" value="1"/>
</dbReference>
<dbReference type="Proteomes" id="UP001549773">
    <property type="component" value="Unassembled WGS sequence"/>
</dbReference>
<keyword evidence="1" id="KW-1133">Transmembrane helix</keyword>
<protein>
    <submittedName>
        <fullName evidence="4">FecR family protein</fullName>
    </submittedName>
</protein>
<evidence type="ECO:0000313" key="5">
    <source>
        <dbReference type="Proteomes" id="UP001549773"/>
    </source>
</evidence>